<feature type="signal peptide" evidence="1">
    <location>
        <begin position="1"/>
        <end position="21"/>
    </location>
</feature>
<accession>A0ABW2Y7J2</accession>
<sequence>MRMTRLVVTCLLATACIDAAACSPMPPPSQLHGERDADYRSRAWQERLAMPTYTNIFTARVVATIHDESSTRSQPPYHVVVHVADVRVHRGKAPPDGVLVVDSCGGVPQDNGRLLVATHDDYTINGANVWADEREFQALERALHRQPPHRVNAP</sequence>
<dbReference type="PROSITE" id="PS51257">
    <property type="entry name" value="PROKAR_LIPOPROTEIN"/>
    <property type="match status" value="1"/>
</dbReference>
<dbReference type="Proteomes" id="UP001597110">
    <property type="component" value="Unassembled WGS sequence"/>
</dbReference>
<reference evidence="3" key="1">
    <citation type="journal article" date="2019" name="Int. J. Syst. Evol. Microbiol.">
        <title>The Global Catalogue of Microorganisms (GCM) 10K type strain sequencing project: providing services to taxonomists for standard genome sequencing and annotation.</title>
        <authorList>
            <consortium name="The Broad Institute Genomics Platform"/>
            <consortium name="The Broad Institute Genome Sequencing Center for Infectious Disease"/>
            <person name="Wu L."/>
            <person name="Ma J."/>
        </authorList>
    </citation>
    <scope>NUCLEOTIDE SEQUENCE [LARGE SCALE GENOMIC DNA]</scope>
    <source>
        <strain evidence="3">CCUG 55585</strain>
    </source>
</reference>
<gene>
    <name evidence="2" type="ORF">ACFQ0E_01895</name>
</gene>
<organism evidence="2 3">
    <name type="scientific">Lysobacter brunescens</name>
    <dbReference type="NCBI Taxonomy" id="262323"/>
    <lineage>
        <taxon>Bacteria</taxon>
        <taxon>Pseudomonadati</taxon>
        <taxon>Pseudomonadota</taxon>
        <taxon>Gammaproteobacteria</taxon>
        <taxon>Lysobacterales</taxon>
        <taxon>Lysobacteraceae</taxon>
        <taxon>Lysobacter</taxon>
    </lineage>
</organism>
<keyword evidence="1" id="KW-0732">Signal</keyword>
<proteinExistence type="predicted"/>
<comment type="caution">
    <text evidence="2">The sequence shown here is derived from an EMBL/GenBank/DDBJ whole genome shotgun (WGS) entry which is preliminary data.</text>
</comment>
<name>A0ABW2Y7J2_9GAMM</name>
<protein>
    <recommendedName>
        <fullName evidence="4">Lipoprotein</fullName>
    </recommendedName>
</protein>
<keyword evidence="3" id="KW-1185">Reference proteome</keyword>
<evidence type="ECO:0000313" key="2">
    <source>
        <dbReference type="EMBL" id="MFD0724342.1"/>
    </source>
</evidence>
<dbReference type="RefSeq" id="WP_386822009.1">
    <property type="nucleotide sequence ID" value="NZ_JBHTIF010000001.1"/>
</dbReference>
<evidence type="ECO:0000313" key="3">
    <source>
        <dbReference type="Proteomes" id="UP001597110"/>
    </source>
</evidence>
<evidence type="ECO:0000256" key="1">
    <source>
        <dbReference type="SAM" id="SignalP"/>
    </source>
</evidence>
<dbReference type="EMBL" id="JBHTIF010000001">
    <property type="protein sequence ID" value="MFD0724342.1"/>
    <property type="molecule type" value="Genomic_DNA"/>
</dbReference>
<feature type="chain" id="PRO_5046361140" description="Lipoprotein" evidence="1">
    <location>
        <begin position="22"/>
        <end position="154"/>
    </location>
</feature>
<evidence type="ECO:0008006" key="4">
    <source>
        <dbReference type="Google" id="ProtNLM"/>
    </source>
</evidence>